<feature type="compositionally biased region" description="Polar residues" evidence="9">
    <location>
        <begin position="158"/>
        <end position="167"/>
    </location>
</feature>
<accession>A0AAV2MLF8</accession>
<evidence type="ECO:0000259" key="10">
    <source>
        <dbReference type="PROSITE" id="PS50157"/>
    </source>
</evidence>
<feature type="domain" description="C2H2-type" evidence="10">
    <location>
        <begin position="186"/>
        <end position="213"/>
    </location>
</feature>
<evidence type="ECO:0000256" key="4">
    <source>
        <dbReference type="ARBA" id="ARBA00022771"/>
    </source>
</evidence>
<dbReference type="PROSITE" id="PS50157">
    <property type="entry name" value="ZINC_FINGER_C2H2_2"/>
    <property type="match status" value="3"/>
</dbReference>
<keyword evidence="4 8" id="KW-0863">Zinc-finger</keyword>
<dbReference type="FunFam" id="3.30.160.60:FF:000557">
    <property type="entry name" value="zinc finger and SCAN domain-containing protein 29"/>
    <property type="match status" value="1"/>
</dbReference>
<evidence type="ECO:0000256" key="3">
    <source>
        <dbReference type="ARBA" id="ARBA00022737"/>
    </source>
</evidence>
<dbReference type="Pfam" id="PF00096">
    <property type="entry name" value="zf-C2H2"/>
    <property type="match status" value="3"/>
</dbReference>
<dbReference type="SUPFAM" id="SSF57667">
    <property type="entry name" value="beta-beta-alpha zinc fingers"/>
    <property type="match status" value="2"/>
</dbReference>
<evidence type="ECO:0000256" key="1">
    <source>
        <dbReference type="ARBA" id="ARBA00004123"/>
    </source>
</evidence>
<dbReference type="GO" id="GO:0000978">
    <property type="term" value="F:RNA polymerase II cis-regulatory region sequence-specific DNA binding"/>
    <property type="evidence" value="ECO:0007669"/>
    <property type="project" value="TreeGrafter"/>
</dbReference>
<dbReference type="GO" id="GO:0005634">
    <property type="term" value="C:nucleus"/>
    <property type="evidence" value="ECO:0007669"/>
    <property type="project" value="UniProtKB-SubCell"/>
</dbReference>
<evidence type="ECO:0000256" key="2">
    <source>
        <dbReference type="ARBA" id="ARBA00022723"/>
    </source>
</evidence>
<feature type="domain" description="C2H2-type" evidence="10">
    <location>
        <begin position="242"/>
        <end position="269"/>
    </location>
</feature>
<feature type="compositionally biased region" description="Basic and acidic residues" evidence="9">
    <location>
        <begin position="273"/>
        <end position="307"/>
    </location>
</feature>
<gene>
    <name evidence="11" type="ORF">KC01_LOCUS40352</name>
</gene>
<keyword evidence="12" id="KW-1185">Reference proteome</keyword>
<name>A0AAV2MLF8_KNICA</name>
<dbReference type="PANTHER" id="PTHR23235">
    <property type="entry name" value="KRUEPPEL-LIKE TRANSCRIPTION FACTOR"/>
    <property type="match status" value="1"/>
</dbReference>
<dbReference type="FunFam" id="3.30.160.60:FF:000446">
    <property type="entry name" value="Zinc finger protein"/>
    <property type="match status" value="1"/>
</dbReference>
<keyword evidence="3" id="KW-0677">Repeat</keyword>
<dbReference type="InterPro" id="IPR036236">
    <property type="entry name" value="Znf_C2H2_sf"/>
</dbReference>
<evidence type="ECO:0000256" key="6">
    <source>
        <dbReference type="ARBA" id="ARBA00023125"/>
    </source>
</evidence>
<dbReference type="Gene3D" id="3.30.160.60">
    <property type="entry name" value="Classic Zinc Finger"/>
    <property type="match status" value="3"/>
</dbReference>
<dbReference type="EMBL" id="OZ035830">
    <property type="protein sequence ID" value="CAL1614294.1"/>
    <property type="molecule type" value="Genomic_DNA"/>
</dbReference>
<evidence type="ECO:0000256" key="8">
    <source>
        <dbReference type="PROSITE-ProRule" id="PRU00042"/>
    </source>
</evidence>
<dbReference type="PANTHER" id="PTHR23235:SF141">
    <property type="entry name" value="KRUEPPEL-LIKE FACTOR 15"/>
    <property type="match status" value="1"/>
</dbReference>
<keyword evidence="7" id="KW-0539">Nucleus</keyword>
<dbReference type="AlphaFoldDB" id="A0AAV2MLF8"/>
<reference evidence="11 12" key="1">
    <citation type="submission" date="2024-04" db="EMBL/GenBank/DDBJ databases">
        <authorList>
            <person name="Waldvogel A.-M."/>
            <person name="Schoenle A."/>
        </authorList>
    </citation>
    <scope>NUCLEOTIDE SEQUENCE [LARGE SCALE GENOMIC DNA]</scope>
</reference>
<feature type="region of interest" description="Disordered" evidence="9">
    <location>
        <begin position="88"/>
        <end position="131"/>
    </location>
</feature>
<protein>
    <recommendedName>
        <fullName evidence="10">C2H2-type domain-containing protein</fullName>
    </recommendedName>
</protein>
<keyword evidence="6" id="KW-0238">DNA-binding</keyword>
<keyword evidence="2" id="KW-0479">Metal-binding</keyword>
<keyword evidence="5" id="KW-0862">Zinc</keyword>
<dbReference type="GO" id="GO:0000981">
    <property type="term" value="F:DNA-binding transcription factor activity, RNA polymerase II-specific"/>
    <property type="evidence" value="ECO:0007669"/>
    <property type="project" value="TreeGrafter"/>
</dbReference>
<organism evidence="11 12">
    <name type="scientific">Knipowitschia caucasica</name>
    <name type="common">Caucasian dwarf goby</name>
    <name type="synonym">Pomatoschistus caucasicus</name>
    <dbReference type="NCBI Taxonomy" id="637954"/>
    <lineage>
        <taxon>Eukaryota</taxon>
        <taxon>Metazoa</taxon>
        <taxon>Chordata</taxon>
        <taxon>Craniata</taxon>
        <taxon>Vertebrata</taxon>
        <taxon>Euteleostomi</taxon>
        <taxon>Actinopterygii</taxon>
        <taxon>Neopterygii</taxon>
        <taxon>Teleostei</taxon>
        <taxon>Neoteleostei</taxon>
        <taxon>Acanthomorphata</taxon>
        <taxon>Gobiaria</taxon>
        <taxon>Gobiiformes</taxon>
        <taxon>Gobioidei</taxon>
        <taxon>Gobiidae</taxon>
        <taxon>Gobiinae</taxon>
        <taxon>Knipowitschia</taxon>
    </lineage>
</organism>
<dbReference type="FunFam" id="3.30.160.60:FF:000416">
    <property type="entry name" value="zinc finger protein 879 isoform X1"/>
    <property type="match status" value="1"/>
</dbReference>
<dbReference type="PROSITE" id="PS00028">
    <property type="entry name" value="ZINC_FINGER_C2H2_1"/>
    <property type="match status" value="3"/>
</dbReference>
<dbReference type="SMART" id="SM00355">
    <property type="entry name" value="ZnF_C2H2"/>
    <property type="match status" value="3"/>
</dbReference>
<feature type="region of interest" description="Disordered" evidence="9">
    <location>
        <begin position="269"/>
        <end position="317"/>
    </location>
</feature>
<feature type="domain" description="C2H2-type" evidence="10">
    <location>
        <begin position="214"/>
        <end position="241"/>
    </location>
</feature>
<dbReference type="InterPro" id="IPR013087">
    <property type="entry name" value="Znf_C2H2_type"/>
</dbReference>
<dbReference type="GO" id="GO:0008270">
    <property type="term" value="F:zinc ion binding"/>
    <property type="evidence" value="ECO:0007669"/>
    <property type="project" value="UniProtKB-KW"/>
</dbReference>
<evidence type="ECO:0000256" key="9">
    <source>
        <dbReference type="SAM" id="MobiDB-lite"/>
    </source>
</evidence>
<feature type="region of interest" description="Disordered" evidence="9">
    <location>
        <begin position="149"/>
        <end position="173"/>
    </location>
</feature>
<feature type="compositionally biased region" description="Acidic residues" evidence="9">
    <location>
        <begin position="94"/>
        <end position="125"/>
    </location>
</feature>
<dbReference type="Proteomes" id="UP001497482">
    <property type="component" value="Chromosome 8"/>
</dbReference>
<evidence type="ECO:0000256" key="7">
    <source>
        <dbReference type="ARBA" id="ARBA00023242"/>
    </source>
</evidence>
<sequence length="317" mass="37134">MTKLDLLNVFLNDRLTAAAQDIFRAIKETVLEYQGELVCVREENERLRQLLDATVQRLLLRPESRPGQFPEVEECLGRDWRCAKKQVPYVKEEQPEEEPPEEEPPEEEPPEEEPPEEEPPEEEPPKEEPREKAIAACDSLFAVGQIKTEESTHTSSHWSANSANSDNPAHPWPRPLEPVNSLHKWHSCVECGKNFNFACQLEVHMRWHTKEKPYACAVCRKSFTTASMLNRHHRIHTGEKPFHCHVCGKSFNQSAHLNTHFRLHLRERHRERHREDHRENHRGDHRGDHREDHRKNNREDHREDHRGRGGLSAALCK</sequence>
<comment type="subcellular location">
    <subcellularLocation>
        <location evidence="1">Nucleus</location>
    </subcellularLocation>
</comment>
<evidence type="ECO:0000256" key="5">
    <source>
        <dbReference type="ARBA" id="ARBA00022833"/>
    </source>
</evidence>
<evidence type="ECO:0000313" key="12">
    <source>
        <dbReference type="Proteomes" id="UP001497482"/>
    </source>
</evidence>
<evidence type="ECO:0000313" key="11">
    <source>
        <dbReference type="EMBL" id="CAL1614294.1"/>
    </source>
</evidence>
<proteinExistence type="predicted"/>